<dbReference type="InterPro" id="IPR036282">
    <property type="entry name" value="Glutathione-S-Trfase_C_sf"/>
</dbReference>
<evidence type="ECO:0000259" key="1">
    <source>
        <dbReference type="PROSITE" id="PS50404"/>
    </source>
</evidence>
<dbReference type="Gene3D" id="1.20.1050.10">
    <property type="match status" value="1"/>
</dbReference>
<dbReference type="PANTHER" id="PTHR44051">
    <property type="entry name" value="GLUTATHIONE S-TRANSFERASE-RELATED"/>
    <property type="match status" value="1"/>
</dbReference>
<accession>A0A6G9IDD5</accession>
<dbReference type="EMBL" id="CP050253">
    <property type="protein sequence ID" value="QIQ22245.1"/>
    <property type="molecule type" value="Genomic_DNA"/>
</dbReference>
<gene>
    <name evidence="3" type="primary">gstA</name>
    <name evidence="3" type="ORF">IPMB12_11410</name>
</gene>
<dbReference type="InterPro" id="IPR036249">
    <property type="entry name" value="Thioredoxin-like_sf"/>
</dbReference>
<dbReference type="NCBIfam" id="NF007831">
    <property type="entry name" value="PRK10542.1"/>
    <property type="match status" value="1"/>
</dbReference>
<dbReference type="EC" id="2.5.1.18" evidence="3"/>
<dbReference type="AlphaFoldDB" id="A0A6G9IDD5"/>
<evidence type="ECO:0000313" key="4">
    <source>
        <dbReference type="Proteomes" id="UP000501168"/>
    </source>
</evidence>
<organism evidence="3 4">
    <name type="scientific">Zophobihabitans entericus</name>
    <dbReference type="NCBI Taxonomy" id="1635327"/>
    <lineage>
        <taxon>Bacteria</taxon>
        <taxon>Pseudomonadati</taxon>
        <taxon>Pseudomonadota</taxon>
        <taxon>Gammaproteobacteria</taxon>
        <taxon>Orbales</taxon>
        <taxon>Orbaceae</taxon>
        <taxon>Zophobihabitans</taxon>
    </lineage>
</organism>
<feature type="domain" description="GST C-terminal" evidence="2">
    <location>
        <begin position="87"/>
        <end position="200"/>
    </location>
</feature>
<dbReference type="GO" id="GO:0004364">
    <property type="term" value="F:glutathione transferase activity"/>
    <property type="evidence" value="ECO:0007669"/>
    <property type="project" value="UniProtKB-EC"/>
</dbReference>
<evidence type="ECO:0000313" key="3">
    <source>
        <dbReference type="EMBL" id="QIQ22245.1"/>
    </source>
</evidence>
<dbReference type="InterPro" id="IPR004045">
    <property type="entry name" value="Glutathione_S-Trfase_N"/>
</dbReference>
<dbReference type="SFLD" id="SFLDS00019">
    <property type="entry name" value="Glutathione_Transferase_(cytos"/>
    <property type="match status" value="1"/>
</dbReference>
<dbReference type="FunCoup" id="A0A6G9IDD5">
    <property type="interactions" value="32"/>
</dbReference>
<keyword evidence="4" id="KW-1185">Reference proteome</keyword>
<keyword evidence="3" id="KW-0808">Transferase</keyword>
<proteinExistence type="predicted"/>
<dbReference type="Proteomes" id="UP000501168">
    <property type="component" value="Chromosome"/>
</dbReference>
<dbReference type="KEGG" id="orb:IPMB12_11410"/>
<dbReference type="InterPro" id="IPR010987">
    <property type="entry name" value="Glutathione-S-Trfase_C-like"/>
</dbReference>
<dbReference type="InterPro" id="IPR040079">
    <property type="entry name" value="Glutathione_S-Trfase"/>
</dbReference>
<evidence type="ECO:0000259" key="2">
    <source>
        <dbReference type="PROSITE" id="PS50405"/>
    </source>
</evidence>
<protein>
    <submittedName>
        <fullName evidence="3">Glutathione transferase GstA</fullName>
        <ecNumber evidence="3">2.5.1.18</ecNumber>
    </submittedName>
</protein>
<name>A0A6G9IDD5_9GAMM</name>
<dbReference type="CDD" id="cd03188">
    <property type="entry name" value="GST_C_Beta"/>
    <property type="match status" value="1"/>
</dbReference>
<dbReference type="RefSeq" id="WP_166917541.1">
    <property type="nucleotide sequence ID" value="NZ_CP050253.1"/>
</dbReference>
<dbReference type="SUPFAM" id="SSF52833">
    <property type="entry name" value="Thioredoxin-like"/>
    <property type="match status" value="1"/>
</dbReference>
<dbReference type="SFLD" id="SFLDG01150">
    <property type="entry name" value="Main.1:_Beta-like"/>
    <property type="match status" value="1"/>
</dbReference>
<dbReference type="PANTHER" id="PTHR44051:SF8">
    <property type="entry name" value="GLUTATHIONE S-TRANSFERASE GSTA"/>
    <property type="match status" value="1"/>
</dbReference>
<dbReference type="PROSITE" id="PS50405">
    <property type="entry name" value="GST_CTER"/>
    <property type="match status" value="1"/>
</dbReference>
<dbReference type="Gene3D" id="3.40.30.10">
    <property type="entry name" value="Glutaredoxin"/>
    <property type="match status" value="1"/>
</dbReference>
<dbReference type="CDD" id="cd03057">
    <property type="entry name" value="GST_N_Beta"/>
    <property type="match status" value="1"/>
</dbReference>
<feature type="domain" description="GST N-terminal" evidence="1">
    <location>
        <begin position="1"/>
        <end position="81"/>
    </location>
</feature>
<dbReference type="SFLD" id="SFLDG00358">
    <property type="entry name" value="Main_(cytGST)"/>
    <property type="match status" value="1"/>
</dbReference>
<reference evidence="3 4" key="1">
    <citation type="submission" date="2020-03" db="EMBL/GenBank/DDBJ databases">
        <title>Complete genome sequence of Orbus sp. IPMB12 (BCRC 80908).</title>
        <authorList>
            <person name="Lo W.-S."/>
            <person name="Chang T.-H."/>
            <person name="Kuo C.-H."/>
        </authorList>
    </citation>
    <scope>NUCLEOTIDE SEQUENCE [LARGE SCALE GENOMIC DNA]</scope>
    <source>
        <strain evidence="3 4">IPMB12</strain>
    </source>
</reference>
<sequence>MKLYYSPGACSLSPHIVLCEAGLKFETQQVNLRTKELEGGGNFFEINPKGQVPTLQLDSGKILTEGAAIVQYIADLVPEKKLLAPVGEFERYQAIAWLNYVGTEIHKNYGPIFRGDSSEEAKLAACDVLAKKFEYVEEVLSKQDYLVNNQFTVADAYLFTTLRWRKYMPRVATYPATEKYMSRMQARASVTKAIAEEEGR</sequence>
<dbReference type="InParanoid" id="A0A6G9IDD5"/>
<dbReference type="Pfam" id="PF00043">
    <property type="entry name" value="GST_C"/>
    <property type="match status" value="1"/>
</dbReference>
<dbReference type="PROSITE" id="PS50404">
    <property type="entry name" value="GST_NTER"/>
    <property type="match status" value="1"/>
</dbReference>
<dbReference type="Pfam" id="PF13409">
    <property type="entry name" value="GST_N_2"/>
    <property type="match status" value="1"/>
</dbReference>
<dbReference type="SUPFAM" id="SSF47616">
    <property type="entry name" value="GST C-terminal domain-like"/>
    <property type="match status" value="1"/>
</dbReference>
<dbReference type="InterPro" id="IPR004046">
    <property type="entry name" value="GST_C"/>
</dbReference>